<name>A0A6C0UXL1_HALVO</name>
<feature type="transmembrane region" description="Helical" evidence="1">
    <location>
        <begin position="312"/>
        <end position="331"/>
    </location>
</feature>
<dbReference type="GeneID" id="44084512"/>
<keyword evidence="1" id="KW-0472">Membrane</keyword>
<protein>
    <recommendedName>
        <fullName evidence="4">Glycosyltransferase RgtA/B/C/D-like domain-containing protein</fullName>
    </recommendedName>
</protein>
<proteinExistence type="predicted"/>
<feature type="transmembrane region" description="Helical" evidence="1">
    <location>
        <begin position="257"/>
        <end position="274"/>
    </location>
</feature>
<feature type="transmembrane region" description="Helical" evidence="1">
    <location>
        <begin position="28"/>
        <end position="51"/>
    </location>
</feature>
<feature type="transmembrane region" description="Helical" evidence="1">
    <location>
        <begin position="148"/>
        <end position="164"/>
    </location>
</feature>
<feature type="transmembrane region" description="Helical" evidence="1">
    <location>
        <begin position="71"/>
        <end position="92"/>
    </location>
</feature>
<feature type="transmembrane region" description="Helical" evidence="1">
    <location>
        <begin position="198"/>
        <end position="216"/>
    </location>
</feature>
<feature type="transmembrane region" description="Helical" evidence="1">
    <location>
        <begin position="338"/>
        <end position="360"/>
    </location>
</feature>
<gene>
    <name evidence="2" type="ORF">G3A49_13845</name>
</gene>
<dbReference type="AlphaFoldDB" id="A0A6C0UXL1"/>
<accession>A0A6C0UXL1</accession>
<dbReference type="RefSeq" id="WP_163489398.1">
    <property type="nucleotide sequence ID" value="NZ_CP048738.1"/>
</dbReference>
<keyword evidence="1" id="KW-1133">Transmembrane helix</keyword>
<evidence type="ECO:0000313" key="3">
    <source>
        <dbReference type="Proteomes" id="UP000465667"/>
    </source>
</evidence>
<sequence>MSVLLGVIYRTTIWVATPSMIGMDPDKYAVSILAVSNGGIDVLSGGFYANLPLFHTLFTVVFEITGVGPSTALQAPMAILYSTLPVLVTASLAKSLFGVRSSKIGAILASGGSATILYSSLTIPQSHMLLIWYTFVLLLLSTWKRSQGYTFVFLLLIVSMAGTHKLGAGIPFVFILSTIAFLYVLKNKIISFKTERQYIVYLLISGVVFAIQMLYITEWAKAIGMKIKDVFTKTPETTVTVTAASSVGSFPQLFLEHGSWITLLFIGAIAWLGILYTHDSEKVQSLLSVVAVSAFFVVMAIATPFSMSVERAIAIGEPFLIILIVGGLVTFSKRSVGYRYLTPMIVILLLSVQLGTAGAVPDHPAEIQEYLSKDEVEAREWANTHVRSNIYSQYFIAQEIIEYDGPRATFKTGTGGGFAKGWFPLSEFLVTNNLSKVDGCVALRQNQTLVRYNGLFKLNYDPVVQLESSGRTKVYSNEGMSIYC</sequence>
<dbReference type="EMBL" id="CP048738">
    <property type="protein sequence ID" value="QIB79141.1"/>
    <property type="molecule type" value="Genomic_DNA"/>
</dbReference>
<dbReference type="KEGG" id="hale:G3A49_13845"/>
<organism evidence="2 3">
    <name type="scientific">Haloferax volcanii</name>
    <name type="common">Halobacterium volcanii</name>
    <dbReference type="NCBI Taxonomy" id="2246"/>
    <lineage>
        <taxon>Archaea</taxon>
        <taxon>Methanobacteriati</taxon>
        <taxon>Methanobacteriota</taxon>
        <taxon>Stenosarchaea group</taxon>
        <taxon>Halobacteria</taxon>
        <taxon>Halobacteriales</taxon>
        <taxon>Haloferacaceae</taxon>
        <taxon>Haloferax</taxon>
    </lineage>
</organism>
<evidence type="ECO:0000256" key="1">
    <source>
        <dbReference type="SAM" id="Phobius"/>
    </source>
</evidence>
<dbReference type="Proteomes" id="UP000465667">
    <property type="component" value="Chromosome"/>
</dbReference>
<reference evidence="2 3" key="1">
    <citation type="submission" date="2020-02" db="EMBL/GenBank/DDBJ databases">
        <title>Whole genome sequence of Haloferax alexandrinus pws1.</title>
        <authorList>
            <person name="Verma D.K."/>
            <person name="Gopal K."/>
            <person name="Prasad E.S."/>
        </authorList>
    </citation>
    <scope>NUCLEOTIDE SEQUENCE [LARGE SCALE GENOMIC DNA]</scope>
    <source>
        <strain evidence="3">wsp1</strain>
    </source>
</reference>
<evidence type="ECO:0000313" key="2">
    <source>
        <dbReference type="EMBL" id="QIB79141.1"/>
    </source>
</evidence>
<evidence type="ECO:0008006" key="4">
    <source>
        <dbReference type="Google" id="ProtNLM"/>
    </source>
</evidence>
<feature type="transmembrane region" description="Helical" evidence="1">
    <location>
        <begin position="286"/>
        <end position="306"/>
    </location>
</feature>
<keyword evidence="1" id="KW-0812">Transmembrane</keyword>